<comment type="subcellular location">
    <subcellularLocation>
        <location evidence="3">Cytoplasm</location>
    </subcellularLocation>
    <text evidence="3">The tmRNA-SmpB complex associates with stalled 70S ribosomes.</text>
</comment>
<evidence type="ECO:0000256" key="3">
    <source>
        <dbReference type="HAMAP-Rule" id="MF_00023"/>
    </source>
</evidence>
<keyword evidence="1 3" id="KW-0963">Cytoplasm</keyword>
<name>A0A0G1MVI4_9BACT</name>
<dbReference type="GO" id="GO:0005829">
    <property type="term" value="C:cytosol"/>
    <property type="evidence" value="ECO:0007669"/>
    <property type="project" value="TreeGrafter"/>
</dbReference>
<evidence type="ECO:0000256" key="1">
    <source>
        <dbReference type="ARBA" id="ARBA00022490"/>
    </source>
</evidence>
<dbReference type="PANTHER" id="PTHR30308:SF2">
    <property type="entry name" value="SSRA-BINDING PROTEIN"/>
    <property type="match status" value="1"/>
</dbReference>
<gene>
    <name evidence="3" type="primary">smpB</name>
    <name evidence="4" type="ORF">UX19_C0005G0004</name>
</gene>
<comment type="function">
    <text evidence="3">Required for rescue of stalled ribosomes mediated by trans-translation. Binds to transfer-messenger RNA (tmRNA), required for stable association of tmRNA with ribosomes. tmRNA and SmpB together mimic tRNA shape, replacing the anticodon stem-loop with SmpB. tmRNA is encoded by the ssrA gene; the 2 termini fold to resemble tRNA(Ala) and it encodes a 'tag peptide', a short internal open reading frame. During trans-translation Ala-aminoacylated tmRNA acts like a tRNA, entering the A-site of stalled ribosomes, displacing the stalled mRNA. The ribosome then switches to translate the ORF on the tmRNA; the nascent peptide is terminated with the 'tag peptide' encoded by the tmRNA and targeted for degradation. The ribosome is freed to recommence translation, which seems to be the essential function of trans-translation.</text>
</comment>
<protein>
    <recommendedName>
        <fullName evidence="3">SsrA-binding protein</fullName>
    </recommendedName>
    <alternativeName>
        <fullName evidence="3">Small protein B</fullName>
    </alternativeName>
</protein>
<dbReference type="Proteomes" id="UP000034653">
    <property type="component" value="Unassembled WGS sequence"/>
</dbReference>
<comment type="caution">
    <text evidence="4">The sequence shown here is derived from an EMBL/GenBank/DDBJ whole genome shotgun (WGS) entry which is preliminary data.</text>
</comment>
<dbReference type="GO" id="GO:0003723">
    <property type="term" value="F:RNA binding"/>
    <property type="evidence" value="ECO:0007669"/>
    <property type="project" value="UniProtKB-UniRule"/>
</dbReference>
<organism evidence="4 5">
    <name type="scientific">Candidatus Woesebacteria bacterium GW2011_GWA1_45_8</name>
    <dbReference type="NCBI Taxonomy" id="1618559"/>
    <lineage>
        <taxon>Bacteria</taxon>
        <taxon>Candidatus Woeseibacteriota</taxon>
    </lineage>
</organism>
<dbReference type="GO" id="GO:0070930">
    <property type="term" value="P:trans-translation-dependent protein tagging"/>
    <property type="evidence" value="ECO:0007669"/>
    <property type="project" value="TreeGrafter"/>
</dbReference>
<dbReference type="Pfam" id="PF01668">
    <property type="entry name" value="SmpB"/>
    <property type="match status" value="1"/>
</dbReference>
<dbReference type="SUPFAM" id="SSF74982">
    <property type="entry name" value="Small protein B (SmpB)"/>
    <property type="match status" value="1"/>
</dbReference>
<dbReference type="NCBIfam" id="TIGR00086">
    <property type="entry name" value="smpB"/>
    <property type="match status" value="1"/>
</dbReference>
<dbReference type="HAMAP" id="MF_00023">
    <property type="entry name" value="SmpB"/>
    <property type="match status" value="1"/>
</dbReference>
<dbReference type="Gene3D" id="2.40.280.10">
    <property type="match status" value="1"/>
</dbReference>
<evidence type="ECO:0000313" key="4">
    <source>
        <dbReference type="EMBL" id="KKU12172.1"/>
    </source>
</evidence>
<comment type="similarity">
    <text evidence="3">Belongs to the SmpB family.</text>
</comment>
<dbReference type="NCBIfam" id="NF003843">
    <property type="entry name" value="PRK05422.1"/>
    <property type="match status" value="1"/>
</dbReference>
<evidence type="ECO:0000313" key="5">
    <source>
        <dbReference type="Proteomes" id="UP000034653"/>
    </source>
</evidence>
<dbReference type="InterPro" id="IPR000037">
    <property type="entry name" value="SsrA-bd_prot"/>
</dbReference>
<reference evidence="4 5" key="1">
    <citation type="journal article" date="2015" name="Nature">
        <title>rRNA introns, odd ribosomes, and small enigmatic genomes across a large radiation of phyla.</title>
        <authorList>
            <person name="Brown C.T."/>
            <person name="Hug L.A."/>
            <person name="Thomas B.C."/>
            <person name="Sharon I."/>
            <person name="Castelle C.J."/>
            <person name="Singh A."/>
            <person name="Wilkins M.J."/>
            <person name="Williams K.H."/>
            <person name="Banfield J.F."/>
        </authorList>
    </citation>
    <scope>NUCLEOTIDE SEQUENCE [LARGE SCALE GENOMIC DNA]</scope>
</reference>
<sequence>MSKITNRRANFEYTLESDRIEGGLSLSGAEAKAIREGHADLSRSVVRLLNGEAWLINANIPSNQGQNVSPTRSRKLLLHKSEILSLATKMKQFKLTLVPLSLYTKGRLVKLKIALGKPKVKFEKREYLKKKDIERELEQELKGS</sequence>
<accession>A0A0G1MVI4</accession>
<proteinExistence type="inferred from homology"/>
<dbReference type="GO" id="GO:0070929">
    <property type="term" value="P:trans-translation"/>
    <property type="evidence" value="ECO:0007669"/>
    <property type="project" value="UniProtKB-UniRule"/>
</dbReference>
<dbReference type="PANTHER" id="PTHR30308">
    <property type="entry name" value="TMRNA-BINDING COMPONENT OF TRANS-TRANSLATION TAGGING COMPLEX"/>
    <property type="match status" value="1"/>
</dbReference>
<dbReference type="InterPro" id="IPR023620">
    <property type="entry name" value="SmpB"/>
</dbReference>
<evidence type="ECO:0000256" key="2">
    <source>
        <dbReference type="ARBA" id="ARBA00022884"/>
    </source>
</evidence>
<dbReference type="PATRIC" id="fig|1618559.3.peg.165"/>
<keyword evidence="2 3" id="KW-0694">RNA-binding</keyword>
<dbReference type="CDD" id="cd09294">
    <property type="entry name" value="SmpB"/>
    <property type="match status" value="1"/>
</dbReference>
<dbReference type="EMBL" id="LCLG01000005">
    <property type="protein sequence ID" value="KKU12172.1"/>
    <property type="molecule type" value="Genomic_DNA"/>
</dbReference>
<dbReference type="AlphaFoldDB" id="A0A0G1MVI4"/>